<proteinExistence type="predicted"/>
<dbReference type="EMBL" id="JAENGZ010000548">
    <property type="protein sequence ID" value="KAG6957360.1"/>
    <property type="molecule type" value="Genomic_DNA"/>
</dbReference>
<feature type="region of interest" description="Disordered" evidence="1">
    <location>
        <begin position="107"/>
        <end position="128"/>
    </location>
</feature>
<evidence type="ECO:0000313" key="2">
    <source>
        <dbReference type="EMBL" id="KAG6957360.1"/>
    </source>
</evidence>
<dbReference type="Proteomes" id="UP000688947">
    <property type="component" value="Unassembled WGS sequence"/>
</dbReference>
<dbReference type="VEuPathDB" id="FungiDB:PC110_g8323"/>
<evidence type="ECO:0000313" key="3">
    <source>
        <dbReference type="Proteomes" id="UP000688947"/>
    </source>
</evidence>
<dbReference type="OrthoDB" id="10456664at2759"/>
<name>A0A8T1UD13_9STRA</name>
<organism evidence="2 3">
    <name type="scientific">Phytophthora cactorum</name>
    <dbReference type="NCBI Taxonomy" id="29920"/>
    <lineage>
        <taxon>Eukaryota</taxon>
        <taxon>Sar</taxon>
        <taxon>Stramenopiles</taxon>
        <taxon>Oomycota</taxon>
        <taxon>Peronosporomycetes</taxon>
        <taxon>Peronosporales</taxon>
        <taxon>Peronosporaceae</taxon>
        <taxon>Phytophthora</taxon>
    </lineage>
</organism>
<accession>A0A8T1UD13</accession>
<protein>
    <submittedName>
        <fullName evidence="2">Uncharacterized protein</fullName>
    </submittedName>
</protein>
<evidence type="ECO:0000256" key="1">
    <source>
        <dbReference type="SAM" id="MobiDB-lite"/>
    </source>
</evidence>
<sequence>MDELLEAPAGSATAAVPSHMNAMPAVAPVDAMCVMPFDVGAPAGSATAGGQSLSAPRRRDHHVDSGTQTRYCQLVGLQVPTTRRDYHAQWVHVSEVLAVWKPLAGNTTDGGRKATKSEAVSTPTDGPAHIKPVSVVTAMPPHAGLFAVANTQAGLTTSSATPFVVATLPCLATAGEILVVPMNDGDTG</sequence>
<dbReference type="AlphaFoldDB" id="A0A8T1UD13"/>
<gene>
    <name evidence="2" type="ORF">JG687_00010028</name>
</gene>
<reference evidence="2" key="1">
    <citation type="submission" date="2021-01" db="EMBL/GenBank/DDBJ databases">
        <title>Phytophthora aleatoria, a newly-described species from Pinus radiata is distinct from Phytophthora cactorum isolates based on comparative genomics.</title>
        <authorList>
            <person name="Mcdougal R."/>
            <person name="Panda P."/>
            <person name="Williams N."/>
            <person name="Studholme D.J."/>
        </authorList>
    </citation>
    <scope>NUCLEOTIDE SEQUENCE</scope>
    <source>
        <strain evidence="2">NZFS 3830</strain>
    </source>
</reference>
<feature type="region of interest" description="Disordered" evidence="1">
    <location>
        <begin position="44"/>
        <end position="66"/>
    </location>
</feature>
<comment type="caution">
    <text evidence="2">The sequence shown here is derived from an EMBL/GenBank/DDBJ whole genome shotgun (WGS) entry which is preliminary data.</text>
</comment>